<sequence length="314" mass="35427">MEDERLLYNIAVSYYVNKMTQQEIADANNISRTKVFRLITEAQERGIIEVIVNYPESWHVEAEGKLRDHFQNSNIFVINCKGKSLTDAYDSTCEAAADYIDGIISNKAVFSVSRGKTMYKLVQHLRPRQSYPGMVMRQLSGLLEQREPRFEEMTLIRKLADLYSCRAQCFALPCILETSELRNQLVESGTVRDIFQAQQGVSIHCSSVSTLEPWAYHLDPLEYQRLEASGAVGCMGGLFLGQNGQVVDTPLYSRMISPSEKTLREIKTRICIASGGYKALPLLALLKSGLANVYFMDSNLAIKVLNLLELEQMT</sequence>
<dbReference type="Gene3D" id="3.40.50.1360">
    <property type="match status" value="1"/>
</dbReference>
<evidence type="ECO:0000256" key="3">
    <source>
        <dbReference type="ARBA" id="ARBA00023125"/>
    </source>
</evidence>
<reference evidence="6 7" key="1">
    <citation type="submission" date="2024-03" db="EMBL/GenBank/DDBJ databases">
        <title>Human intestinal bacterial collection.</title>
        <authorList>
            <person name="Pauvert C."/>
            <person name="Hitch T.C.A."/>
            <person name="Clavel T."/>
        </authorList>
    </citation>
    <scope>NUCLEOTIDE SEQUENCE [LARGE SCALE GENOMIC DNA]</scope>
    <source>
        <strain evidence="6 7">CLA-AP-H29</strain>
    </source>
</reference>
<dbReference type="InterPro" id="IPR051054">
    <property type="entry name" value="SorC_transcr_regulators"/>
</dbReference>
<comment type="caution">
    <text evidence="6">The sequence shown here is derived from an EMBL/GenBank/DDBJ whole genome shotgun (WGS) entry which is preliminary data.</text>
</comment>
<dbReference type="RefSeq" id="WP_349231390.1">
    <property type="nucleotide sequence ID" value="NZ_JBBMFK010000008.1"/>
</dbReference>
<feature type="domain" description="Sugar-binding" evidence="5">
    <location>
        <begin position="60"/>
        <end position="306"/>
    </location>
</feature>
<keyword evidence="2" id="KW-0805">Transcription regulation</keyword>
<evidence type="ECO:0000256" key="1">
    <source>
        <dbReference type="ARBA" id="ARBA00010466"/>
    </source>
</evidence>
<dbReference type="EMBL" id="JBBMFK010000008">
    <property type="protein sequence ID" value="MEQ2443065.1"/>
    <property type="molecule type" value="Genomic_DNA"/>
</dbReference>
<dbReference type="InterPro" id="IPR036388">
    <property type="entry name" value="WH-like_DNA-bd_sf"/>
</dbReference>
<comment type="similarity">
    <text evidence="1">Belongs to the SorC transcriptional regulatory family.</text>
</comment>
<evidence type="ECO:0000313" key="7">
    <source>
        <dbReference type="Proteomes" id="UP001464378"/>
    </source>
</evidence>
<evidence type="ECO:0000256" key="2">
    <source>
        <dbReference type="ARBA" id="ARBA00023015"/>
    </source>
</evidence>
<dbReference type="PANTHER" id="PTHR34294:SF1">
    <property type="entry name" value="TRANSCRIPTIONAL REGULATOR LSRR"/>
    <property type="match status" value="1"/>
</dbReference>
<keyword evidence="3" id="KW-0238">DNA-binding</keyword>
<organism evidence="6 7">
    <name type="scientific">Pseudoflavonifractor intestinihominis</name>
    <dbReference type="NCBI Taxonomy" id="3133171"/>
    <lineage>
        <taxon>Bacteria</taxon>
        <taxon>Bacillati</taxon>
        <taxon>Bacillota</taxon>
        <taxon>Clostridia</taxon>
        <taxon>Eubacteriales</taxon>
        <taxon>Oscillospiraceae</taxon>
        <taxon>Pseudoflavonifractor</taxon>
    </lineage>
</organism>
<evidence type="ECO:0000256" key="4">
    <source>
        <dbReference type="ARBA" id="ARBA00023163"/>
    </source>
</evidence>
<dbReference type="Pfam" id="PF04198">
    <property type="entry name" value="Sugar-bind"/>
    <property type="match status" value="1"/>
</dbReference>
<dbReference type="Gene3D" id="1.10.10.10">
    <property type="entry name" value="Winged helix-like DNA-binding domain superfamily/Winged helix DNA-binding domain"/>
    <property type="match status" value="1"/>
</dbReference>
<dbReference type="SUPFAM" id="SSF100950">
    <property type="entry name" value="NagB/RpiA/CoA transferase-like"/>
    <property type="match status" value="1"/>
</dbReference>
<evidence type="ECO:0000313" key="6">
    <source>
        <dbReference type="EMBL" id="MEQ2443065.1"/>
    </source>
</evidence>
<dbReference type="PANTHER" id="PTHR34294">
    <property type="entry name" value="TRANSCRIPTIONAL REGULATOR-RELATED"/>
    <property type="match status" value="1"/>
</dbReference>
<dbReference type="Proteomes" id="UP001464378">
    <property type="component" value="Unassembled WGS sequence"/>
</dbReference>
<protein>
    <submittedName>
        <fullName evidence="6">Sugar-binding domain-containing protein</fullName>
    </submittedName>
</protein>
<dbReference type="InterPro" id="IPR007324">
    <property type="entry name" value="Sugar-bd_dom_put"/>
</dbReference>
<dbReference type="InterPro" id="IPR037171">
    <property type="entry name" value="NagB/RpiA_transferase-like"/>
</dbReference>
<gene>
    <name evidence="6" type="ORF">WMO64_06245</name>
</gene>
<keyword evidence="4" id="KW-0804">Transcription</keyword>
<proteinExistence type="inferred from homology"/>
<keyword evidence="7" id="KW-1185">Reference proteome</keyword>
<evidence type="ECO:0000259" key="5">
    <source>
        <dbReference type="Pfam" id="PF04198"/>
    </source>
</evidence>
<accession>A0ABV1E6Y5</accession>
<name>A0ABV1E6Y5_9FIRM</name>